<evidence type="ECO:0000313" key="1">
    <source>
        <dbReference type="EMBL" id="MPM53801.1"/>
    </source>
</evidence>
<dbReference type="EMBL" id="VSSQ01014506">
    <property type="protein sequence ID" value="MPM53801.1"/>
    <property type="molecule type" value="Genomic_DNA"/>
</dbReference>
<proteinExistence type="predicted"/>
<dbReference type="AlphaFoldDB" id="A0A645AND0"/>
<organism evidence="1">
    <name type="scientific">bioreactor metagenome</name>
    <dbReference type="NCBI Taxonomy" id="1076179"/>
    <lineage>
        <taxon>unclassified sequences</taxon>
        <taxon>metagenomes</taxon>
        <taxon>ecological metagenomes</taxon>
    </lineage>
</organism>
<protein>
    <submittedName>
        <fullName evidence="1">Uncharacterized protein</fullName>
    </submittedName>
</protein>
<gene>
    <name evidence="1" type="ORF">SDC9_100570</name>
</gene>
<accession>A0A645AND0</accession>
<reference evidence="1" key="1">
    <citation type="submission" date="2019-08" db="EMBL/GenBank/DDBJ databases">
        <authorList>
            <person name="Kucharzyk K."/>
            <person name="Murdoch R.W."/>
            <person name="Higgins S."/>
            <person name="Loffler F."/>
        </authorList>
    </citation>
    <scope>NUCLEOTIDE SEQUENCE</scope>
</reference>
<sequence>MIVPAAIVKTPVKGEIVKPTIAATIVASIGPRVGTASNIPAKIAKGTAYFRPSNK</sequence>
<comment type="caution">
    <text evidence="1">The sequence shown here is derived from an EMBL/GenBank/DDBJ whole genome shotgun (WGS) entry which is preliminary data.</text>
</comment>
<name>A0A645AND0_9ZZZZ</name>